<organism evidence="1 2">
    <name type="scientific">Kibdelosporangium philippinense</name>
    <dbReference type="NCBI Taxonomy" id="211113"/>
    <lineage>
        <taxon>Bacteria</taxon>
        <taxon>Bacillati</taxon>
        <taxon>Actinomycetota</taxon>
        <taxon>Actinomycetes</taxon>
        <taxon>Pseudonocardiales</taxon>
        <taxon>Pseudonocardiaceae</taxon>
        <taxon>Kibdelosporangium</taxon>
    </lineage>
</organism>
<name>A0ABS8ZPM8_9PSEU</name>
<keyword evidence="2" id="KW-1185">Reference proteome</keyword>
<dbReference type="RefSeq" id="WP_233731066.1">
    <property type="nucleotide sequence ID" value="NZ_JAJVCN010000004.1"/>
</dbReference>
<protein>
    <submittedName>
        <fullName evidence="1">Uncharacterized protein</fullName>
    </submittedName>
</protein>
<comment type="caution">
    <text evidence="1">The sequence shown here is derived from an EMBL/GenBank/DDBJ whole genome shotgun (WGS) entry which is preliminary data.</text>
</comment>
<reference evidence="1 2" key="1">
    <citation type="submission" date="2021-12" db="EMBL/GenBank/DDBJ databases">
        <title>Genome sequence of Kibdelosporangium philippinense ATCC 49844.</title>
        <authorList>
            <person name="Fedorov E.A."/>
            <person name="Omeragic M."/>
            <person name="Shalygina K.F."/>
            <person name="Maclea K.S."/>
        </authorList>
    </citation>
    <scope>NUCLEOTIDE SEQUENCE [LARGE SCALE GENOMIC DNA]</scope>
    <source>
        <strain evidence="1 2">ATCC 49844</strain>
    </source>
</reference>
<dbReference type="EMBL" id="JAJVCN010000004">
    <property type="protein sequence ID" value="MCE7009534.1"/>
    <property type="molecule type" value="Genomic_DNA"/>
</dbReference>
<dbReference type="Proteomes" id="UP001521150">
    <property type="component" value="Unassembled WGS sequence"/>
</dbReference>
<accession>A0ABS8ZPM8</accession>
<evidence type="ECO:0000313" key="2">
    <source>
        <dbReference type="Proteomes" id="UP001521150"/>
    </source>
</evidence>
<proteinExistence type="predicted"/>
<gene>
    <name evidence="1" type="ORF">LWC34_43010</name>
</gene>
<evidence type="ECO:0000313" key="1">
    <source>
        <dbReference type="EMBL" id="MCE7009534.1"/>
    </source>
</evidence>
<sequence>MTYVLAGYRVASREARPDWQEAGLPNTELVSMSDCVVDLLTVDSQEWNDWFGDVESARVQANRAGLHVLGVGIAESDIPAFGLPERRTSIPDGQLLGFELVGHDCGTWHTWTCLGGLVRDVEQATGVRPGQWGLIQDERQARRAADWLTASNLGDPKVFHWVAAMLFAV</sequence>